<protein>
    <submittedName>
        <fullName evidence="2">ATP-binding protein</fullName>
    </submittedName>
    <submittedName>
        <fullName evidence="3">NB-ARC domain-containing protein</fullName>
    </submittedName>
</protein>
<keyword evidence="2" id="KW-0067">ATP-binding</keyword>
<accession>A0A0C1N9I8</accession>
<proteinExistence type="predicted"/>
<keyword evidence="4" id="KW-1185">Reference proteome</keyword>
<feature type="domain" description="NB-ARC" evidence="1">
    <location>
        <begin position="160"/>
        <end position="261"/>
    </location>
</feature>
<evidence type="ECO:0000313" key="3">
    <source>
        <dbReference type="EMBL" id="KIE11347.1"/>
    </source>
</evidence>
<dbReference type="OrthoDB" id="441260at2"/>
<dbReference type="SUPFAM" id="SSF52540">
    <property type="entry name" value="P-loop containing nucleoside triphosphate hydrolases"/>
    <property type="match status" value="1"/>
</dbReference>
<dbReference type="STRING" id="1479485.DA73_0223530"/>
<dbReference type="Pfam" id="PF00931">
    <property type="entry name" value="NB-ARC"/>
    <property type="match status" value="1"/>
</dbReference>
<dbReference type="EMBL" id="JHEG02000048">
    <property type="protein sequence ID" value="KIE11347.1"/>
    <property type="molecule type" value="Genomic_DNA"/>
</dbReference>
<gene>
    <name evidence="3" type="ORF">DA73_0223530</name>
    <name evidence="2" type="ORF">DA73_0400019380</name>
</gene>
<evidence type="ECO:0000259" key="1">
    <source>
        <dbReference type="Pfam" id="PF00931"/>
    </source>
</evidence>
<keyword evidence="2" id="KW-0547">Nucleotide-binding</keyword>
<dbReference type="Proteomes" id="UP000029738">
    <property type="component" value="Unassembled WGS sequence"/>
</dbReference>
<dbReference type="Gene3D" id="3.40.50.300">
    <property type="entry name" value="P-loop containing nucleotide triphosphate hydrolases"/>
    <property type="match status" value="1"/>
</dbReference>
<reference evidence="2" key="2">
    <citation type="submission" date="2019-11" db="EMBL/GenBank/DDBJ databases">
        <title>Improved Assembly of Tolypothrix boutellei genome.</title>
        <authorList>
            <person name="Sarangi A.N."/>
            <person name="Mukherjee M."/>
            <person name="Ghosh S."/>
            <person name="Singh D."/>
            <person name="Das A."/>
            <person name="Kant S."/>
            <person name="Prusty A."/>
            <person name="Tripathy S."/>
        </authorList>
    </citation>
    <scope>NUCLEOTIDE SEQUENCE</scope>
    <source>
        <strain evidence="2">VB521301</strain>
    </source>
</reference>
<dbReference type="AlphaFoldDB" id="A0A0C1N9I8"/>
<name>A0A0C1N9I8_9CYAN</name>
<evidence type="ECO:0000313" key="2">
    <source>
        <dbReference type="EMBL" id="KAF3887413.1"/>
    </source>
</evidence>
<dbReference type="GO" id="GO:0043531">
    <property type="term" value="F:ADP binding"/>
    <property type="evidence" value="ECO:0007669"/>
    <property type="project" value="InterPro"/>
</dbReference>
<dbReference type="RefSeq" id="WP_038075050.1">
    <property type="nucleotide sequence ID" value="NZ_JHEG04000001.1"/>
</dbReference>
<sequence>MTFHSSSQIEEEFIEAKNVWELEKLYVDLGLVKGKSLTPVEKKFLRGLLCGFSPAEIANTVYQSRSSSTVRVYLSNGLYKYIEEMLTNQAGHFIKVKNWSRVTQLLEKAGYKKARVPSSPIGSQPEINTKQEIASIDIRSAPIEDWGEAPDVSLFYGRRTEVSQLEQWIDGERCRLVMILGMSGVGKTAFSVKLAEHLKEKFEYVIWRSLHLNPSPDTLLNQLLRILSPEREIKPTETLEIRISQLLDCLRSSRCLIVLDNFDSILYSRYININEPSLSRAIAPFNKDHSLDYLLPHISYCQGYEIYGEILRRVGDSQHQSCLVVTSREKPQEISVLEGKLLPVRCFKLTGLSYGESKNILQAKGLMTSQEEECKTLINLYAGNPLFIKLVATAIEELFDGSINSFLEQDTVVFGDIRAILDRQFNRLSDLEKLIMYWLALSQDFVSVRKLQRELVPRVSQRLILEAIELLQKRSLIEKKAASFSQIPVLMEYIGERLIEENLQTFGETGDLLLMNYTILENQIKNYIRELRLKSQSLE</sequence>
<evidence type="ECO:0000313" key="4">
    <source>
        <dbReference type="Proteomes" id="UP000029738"/>
    </source>
</evidence>
<comment type="caution">
    <text evidence="3">The sequence shown here is derived from an EMBL/GenBank/DDBJ whole genome shotgun (WGS) entry which is preliminary data.</text>
</comment>
<organism evidence="3">
    <name type="scientific">Tolypothrix bouteillei VB521301</name>
    <dbReference type="NCBI Taxonomy" id="1479485"/>
    <lineage>
        <taxon>Bacteria</taxon>
        <taxon>Bacillati</taxon>
        <taxon>Cyanobacteriota</taxon>
        <taxon>Cyanophyceae</taxon>
        <taxon>Nostocales</taxon>
        <taxon>Tolypothrichaceae</taxon>
        <taxon>Tolypothrix</taxon>
    </lineage>
</organism>
<dbReference type="InterPro" id="IPR027417">
    <property type="entry name" value="P-loop_NTPase"/>
</dbReference>
<dbReference type="GO" id="GO:0005524">
    <property type="term" value="F:ATP binding"/>
    <property type="evidence" value="ECO:0007669"/>
    <property type="project" value="UniProtKB-KW"/>
</dbReference>
<dbReference type="InterPro" id="IPR002182">
    <property type="entry name" value="NB-ARC"/>
</dbReference>
<reference evidence="3" key="1">
    <citation type="journal article" date="2015" name="Genome Announc.">
        <title>Draft Genome Sequence of Tolypothrix boutellei Strain VB521301.</title>
        <authorList>
            <person name="Chandrababunaidu M.M."/>
            <person name="Singh D."/>
            <person name="Sen D."/>
            <person name="Bhan S."/>
            <person name="Das S."/>
            <person name="Gupta A."/>
            <person name="Adhikary S.P."/>
            <person name="Tripathy S."/>
        </authorList>
    </citation>
    <scope>NUCLEOTIDE SEQUENCE</scope>
    <source>
        <strain evidence="3">VB521301</strain>
    </source>
</reference>
<dbReference type="PRINTS" id="PR00364">
    <property type="entry name" value="DISEASERSIST"/>
</dbReference>
<dbReference type="EMBL" id="JHEG04000001">
    <property type="protein sequence ID" value="KAF3887413.1"/>
    <property type="molecule type" value="Genomic_DNA"/>
</dbReference>